<evidence type="ECO:0000256" key="1">
    <source>
        <dbReference type="SAM" id="MobiDB-lite"/>
    </source>
</evidence>
<keyword evidence="5" id="KW-1185">Reference proteome</keyword>
<dbReference type="Proteomes" id="UP001302367">
    <property type="component" value="Chromosome 7"/>
</dbReference>
<feature type="region of interest" description="Disordered" evidence="1">
    <location>
        <begin position="305"/>
        <end position="329"/>
    </location>
</feature>
<feature type="compositionally biased region" description="Polar residues" evidence="1">
    <location>
        <begin position="18"/>
        <end position="29"/>
    </location>
</feature>
<organism evidence="2 4">
    <name type="scientific">Cercospora beticola</name>
    <name type="common">Sugarbeet leaf spot fungus</name>
    <dbReference type="NCBI Taxonomy" id="122368"/>
    <lineage>
        <taxon>Eukaryota</taxon>
        <taxon>Fungi</taxon>
        <taxon>Dikarya</taxon>
        <taxon>Ascomycota</taxon>
        <taxon>Pezizomycotina</taxon>
        <taxon>Dothideomycetes</taxon>
        <taxon>Dothideomycetidae</taxon>
        <taxon>Mycosphaerellales</taxon>
        <taxon>Mycosphaerellaceae</taxon>
        <taxon>Cercospora</taxon>
    </lineage>
</organism>
<reference evidence="3 5" key="2">
    <citation type="submission" date="2023-09" db="EMBL/GenBank/DDBJ databases">
        <title>Complete-Gapless Cercospora beticola genome.</title>
        <authorList>
            <person name="Wyatt N.A."/>
            <person name="Spanner R.E."/>
            <person name="Bolton M.D."/>
        </authorList>
    </citation>
    <scope>NUCLEOTIDE SEQUENCE [LARGE SCALE GENOMIC DNA]</scope>
    <source>
        <strain evidence="3">Cb09-40</strain>
    </source>
</reference>
<evidence type="ECO:0000313" key="5">
    <source>
        <dbReference type="Proteomes" id="UP001302367"/>
    </source>
</evidence>
<evidence type="ECO:0000313" key="3">
    <source>
        <dbReference type="EMBL" id="WPB06731.1"/>
    </source>
</evidence>
<dbReference type="OrthoDB" id="5235440at2759"/>
<name>A0A2G5HIK4_CERBT</name>
<dbReference type="EMBL" id="LKMD01000106">
    <property type="protein sequence ID" value="PIA92396.1"/>
    <property type="molecule type" value="Genomic_DNA"/>
</dbReference>
<evidence type="ECO:0000313" key="4">
    <source>
        <dbReference type="Proteomes" id="UP000230605"/>
    </source>
</evidence>
<reference evidence="2 4" key="1">
    <citation type="submission" date="2015-10" db="EMBL/GenBank/DDBJ databases">
        <title>The cercosporin biosynthetic gene cluster was horizontally transferred to several fungal lineages and shown to be expanded in Cercospora beticola based on microsynteny with recipient genomes.</title>
        <authorList>
            <person name="De Jonge R."/>
            <person name="Ebert M.K."/>
            <person name="Suttle J.C."/>
            <person name="Jurick Ii W.M."/>
            <person name="Secor G.A."/>
            <person name="Thomma B.P."/>
            <person name="Van De Peer Y."/>
            <person name="Bolton M.D."/>
        </authorList>
    </citation>
    <scope>NUCLEOTIDE SEQUENCE [LARGE SCALE GENOMIC DNA]</scope>
    <source>
        <strain evidence="2 4">09-40</strain>
    </source>
</reference>
<dbReference type="AlphaFoldDB" id="A0A2G5HIK4"/>
<dbReference type="EMBL" id="CP134190">
    <property type="protein sequence ID" value="WPB06731.1"/>
    <property type="molecule type" value="Genomic_DNA"/>
</dbReference>
<dbReference type="Proteomes" id="UP000230605">
    <property type="component" value="Chromosome 7"/>
</dbReference>
<proteinExistence type="predicted"/>
<feature type="region of interest" description="Disordered" evidence="1">
    <location>
        <begin position="1"/>
        <end position="48"/>
    </location>
</feature>
<protein>
    <submittedName>
        <fullName evidence="2">Uncharacterized protein</fullName>
    </submittedName>
</protein>
<evidence type="ECO:0000313" key="2">
    <source>
        <dbReference type="EMBL" id="PIA92396.1"/>
    </source>
</evidence>
<accession>A0A2G5HIK4</accession>
<sequence length="351" mass="39603">MESTSAPIATSAGGRSTAPKQTSSHNIAGQSWIPGQRPPKHNHTCKGEGGEVCEKAHIKARIKFHALAERGTVFPPDDGQFNQRQKFTLKQVHNRSILLYVVLEDDMAVHHTVKSRAAYSTIAEVWHEAHPTLMLKNRWFFHPCQYRASRYPHHDPENHLDDLVEDHISLCNWFQSDECRVWQENSWRRFGFQPRLDDILMPTVRAILMLYWPHIIQEEDGHGLAALVLTGDDAHLLSGPTSFASISNQKIPGYMGSEQIAYTSLSTAVKFLSDLDRREISADPTLRARIALRAEKCRRENIDLPEQHALPEPEPEVEPGPPQIHLPEAQADLVEPLSNQETAALGARARL</sequence>
<gene>
    <name evidence="2" type="ORF">CB0940_08998</name>
    <name evidence="3" type="ORF">RHO25_011391</name>
</gene>